<dbReference type="InterPro" id="IPR003425">
    <property type="entry name" value="CCB3/YggT"/>
</dbReference>
<dbReference type="PANTHER" id="PTHR33219">
    <property type="entry name" value="YLMG HOMOLOG PROTEIN 2, CHLOROPLASTIC"/>
    <property type="match status" value="1"/>
</dbReference>
<evidence type="ECO:0000313" key="3">
    <source>
        <dbReference type="EMBL" id="TSA80568.1"/>
    </source>
</evidence>
<protein>
    <submittedName>
        <fullName evidence="3">YggT family protein</fullName>
    </submittedName>
</protein>
<name>A0A553UK32_9HELI</name>
<gene>
    <name evidence="3" type="ORF">FNE76_07275</name>
</gene>
<dbReference type="Proteomes" id="UP000319322">
    <property type="component" value="Unassembled WGS sequence"/>
</dbReference>
<evidence type="ECO:0000313" key="4">
    <source>
        <dbReference type="Proteomes" id="UP000319322"/>
    </source>
</evidence>
<dbReference type="Pfam" id="PF02325">
    <property type="entry name" value="CCB3_YggT"/>
    <property type="match status" value="1"/>
</dbReference>
<feature type="transmembrane region" description="Helical" evidence="2">
    <location>
        <begin position="7"/>
        <end position="34"/>
    </location>
</feature>
<dbReference type="RefSeq" id="WP_120948696.1">
    <property type="nucleotide sequence ID" value="NZ_QXQP01000028.1"/>
</dbReference>
<organism evidence="3 4">
    <name type="scientific">Helicobacter mehlei</name>
    <dbReference type="NCBI Taxonomy" id="2316080"/>
    <lineage>
        <taxon>Bacteria</taxon>
        <taxon>Pseudomonadati</taxon>
        <taxon>Campylobacterota</taxon>
        <taxon>Epsilonproteobacteria</taxon>
        <taxon>Campylobacterales</taxon>
        <taxon>Helicobacteraceae</taxon>
        <taxon>Helicobacter</taxon>
    </lineage>
</organism>
<comment type="caution">
    <text evidence="3">The sequence shown here is derived from an EMBL/GenBank/DDBJ whole genome shotgun (WGS) entry which is preliminary data.</text>
</comment>
<reference evidence="4" key="1">
    <citation type="submission" date="2019-07" db="EMBL/GenBank/DDBJ databases">
        <title>Helicobacter labacensis sp. nov., Helicobacter mehlei sp. nov. and Helicobacter vulpis sp. nov., isolated from gastric mucosa of red fox (Vulpis vulpis).</title>
        <authorList>
            <person name="Papic B."/>
        </authorList>
    </citation>
    <scope>NUCLEOTIDE SEQUENCE [LARGE SCALE GENOMIC DNA]</scope>
    <source>
        <strain evidence="4">L8b</strain>
    </source>
</reference>
<dbReference type="EMBL" id="VKGC01000026">
    <property type="protein sequence ID" value="TSA80568.1"/>
    <property type="molecule type" value="Genomic_DNA"/>
</dbReference>
<keyword evidence="2" id="KW-0472">Membrane</keyword>
<keyword evidence="4" id="KW-1185">Reference proteome</keyword>
<dbReference type="GO" id="GO:0016020">
    <property type="term" value="C:membrane"/>
    <property type="evidence" value="ECO:0007669"/>
    <property type="project" value="InterPro"/>
</dbReference>
<keyword evidence="2" id="KW-1133">Transmembrane helix</keyword>
<feature type="transmembrane region" description="Helical" evidence="2">
    <location>
        <begin position="71"/>
        <end position="94"/>
    </location>
</feature>
<dbReference type="OrthoDB" id="47652at2"/>
<accession>A0A553UK32</accession>
<evidence type="ECO:0000256" key="1">
    <source>
        <dbReference type="ARBA" id="ARBA00010894"/>
    </source>
</evidence>
<reference evidence="3 4" key="2">
    <citation type="submission" date="2019-07" db="EMBL/GenBank/DDBJ databases">
        <title>Helicobacter labacensis sp. nov., Helicobacter mehlei sp. nov. and Helicobacter vulpis sp. nov., isolated from gastric mucosa of red fox (Vulpis vulpis).</title>
        <authorList>
            <person name="Kusar D."/>
            <person name="Gruntar I."/>
            <person name="Pate M."/>
            <person name="Zajc U."/>
            <person name="Ocepek M."/>
        </authorList>
    </citation>
    <scope>NUCLEOTIDE SEQUENCE [LARGE SCALE GENOMIC DNA]</scope>
    <source>
        <strain evidence="3 4">L8b</strain>
    </source>
</reference>
<reference evidence="3 4" key="3">
    <citation type="submission" date="2019-07" db="EMBL/GenBank/DDBJ databases">
        <authorList>
            <person name="Papic B."/>
        </authorList>
    </citation>
    <scope>NUCLEOTIDE SEQUENCE [LARGE SCALE GENOMIC DNA]</scope>
    <source>
        <strain evidence="3 4">L8b</strain>
    </source>
</reference>
<evidence type="ECO:0000256" key="2">
    <source>
        <dbReference type="SAM" id="Phobius"/>
    </source>
</evidence>
<proteinExistence type="inferred from homology"/>
<sequence length="97" mass="11059">MVASTILGALATILHNLINFYMWIVIIASVLSFIRPDPSNVIVQMLYRLTEPLFQKIRQIMPFVVFNGIDLSPLAVIIFLKFIDMTLVQLLFAYSRG</sequence>
<dbReference type="AlphaFoldDB" id="A0A553UK32"/>
<keyword evidence="2" id="KW-0812">Transmembrane</keyword>
<comment type="similarity">
    <text evidence="1">Belongs to the YggT family.</text>
</comment>
<dbReference type="PANTHER" id="PTHR33219:SF14">
    <property type="entry name" value="PROTEIN COFACTOR ASSEMBLY OF COMPLEX C SUBUNIT B CCB3, CHLOROPLASTIC-RELATED"/>
    <property type="match status" value="1"/>
</dbReference>